<evidence type="ECO:0000256" key="3">
    <source>
        <dbReference type="PROSITE-ProRule" id="PRU00023"/>
    </source>
</evidence>
<dbReference type="SUPFAM" id="SSF48403">
    <property type="entry name" value="Ankyrin repeat"/>
    <property type="match status" value="1"/>
</dbReference>
<keyword evidence="1" id="KW-0677">Repeat</keyword>
<dbReference type="PANTHER" id="PTHR24198">
    <property type="entry name" value="ANKYRIN REPEAT AND PROTEIN KINASE DOMAIN-CONTAINING PROTEIN"/>
    <property type="match status" value="1"/>
</dbReference>
<sequence length="327" mass="35516">MPAAGKMTEKDIDRSLSRRFLQSCQAGDLDGVRAALEAGGKQSDWTVYRHESSGDTALHVAAREGRIRVVKYLCENWPAKPAAAEYRPADVANLDMKRPMHEAAQFARYDVLRYLIQQGAEIDPLKRADWTPLMLACTKSGPEAQLCVKKLLESGANVSLRNKDGWTPFLLACRVGDPAIIDQLLAASARCVDDRSNNGRTALHIAALHACQDALGILLAAKPELLESRDSAGSTPLHESVKSLNFNVTDYLLKQGACLGALDNVGQSVLHVAASVGNVAAIQYLAERPEIRIDAPAHFGITPLQVAERNKQHEAATILRKRLLGQG</sequence>
<accession>A0A7M7T8F8</accession>
<dbReference type="Gene3D" id="1.25.40.20">
    <property type="entry name" value="Ankyrin repeat-containing domain"/>
    <property type="match status" value="3"/>
</dbReference>
<dbReference type="PRINTS" id="PR01415">
    <property type="entry name" value="ANKYRIN"/>
</dbReference>
<dbReference type="KEGG" id="nvi:100678592"/>
<keyword evidence="5" id="KW-1185">Reference proteome</keyword>
<dbReference type="PROSITE" id="PS50088">
    <property type="entry name" value="ANK_REPEAT"/>
    <property type="match status" value="4"/>
</dbReference>
<evidence type="ECO:0000313" key="4">
    <source>
        <dbReference type="EnsemblMetazoa" id="XP_031782252"/>
    </source>
</evidence>
<evidence type="ECO:0000256" key="2">
    <source>
        <dbReference type="ARBA" id="ARBA00023043"/>
    </source>
</evidence>
<feature type="repeat" description="ANK" evidence="3">
    <location>
        <begin position="128"/>
        <end position="163"/>
    </location>
</feature>
<dbReference type="AlphaFoldDB" id="A0A7M7T8F8"/>
<dbReference type="InParanoid" id="A0A7M7T8F8"/>
<dbReference type="EnsemblMetazoa" id="XM_031926392">
    <property type="protein sequence ID" value="XP_031782252"/>
    <property type="gene ID" value="LOC100678592"/>
</dbReference>
<dbReference type="Pfam" id="PF00023">
    <property type="entry name" value="Ank"/>
    <property type="match status" value="1"/>
</dbReference>
<dbReference type="RefSeq" id="XP_031782252.1">
    <property type="nucleotide sequence ID" value="XM_031926392.2"/>
</dbReference>
<dbReference type="PROSITE" id="PS50297">
    <property type="entry name" value="ANK_REP_REGION"/>
    <property type="match status" value="3"/>
</dbReference>
<dbReference type="SMART" id="SM00248">
    <property type="entry name" value="ANK"/>
    <property type="match status" value="7"/>
</dbReference>
<dbReference type="Pfam" id="PF13606">
    <property type="entry name" value="Ank_3"/>
    <property type="match status" value="1"/>
</dbReference>
<feature type="repeat" description="ANK" evidence="3">
    <location>
        <begin position="232"/>
        <end position="264"/>
    </location>
</feature>
<dbReference type="Proteomes" id="UP000002358">
    <property type="component" value="Chromosome 3"/>
</dbReference>
<protein>
    <recommendedName>
        <fullName evidence="6">Ankyrin repeat domain-containing protein 16</fullName>
    </recommendedName>
</protein>
<feature type="repeat" description="ANK" evidence="3">
    <location>
        <begin position="53"/>
        <end position="73"/>
    </location>
</feature>
<evidence type="ECO:0000256" key="1">
    <source>
        <dbReference type="ARBA" id="ARBA00022737"/>
    </source>
</evidence>
<dbReference type="InterPro" id="IPR036770">
    <property type="entry name" value="Ankyrin_rpt-contain_sf"/>
</dbReference>
<dbReference type="InterPro" id="IPR002110">
    <property type="entry name" value="Ankyrin_rpt"/>
</dbReference>
<name>A0A7M7T8F8_NASVI</name>
<dbReference type="SMR" id="A0A7M7T8F8"/>
<evidence type="ECO:0000313" key="5">
    <source>
        <dbReference type="Proteomes" id="UP000002358"/>
    </source>
</evidence>
<proteinExistence type="predicted"/>
<evidence type="ECO:0008006" key="6">
    <source>
        <dbReference type="Google" id="ProtNLM"/>
    </source>
</evidence>
<dbReference type="GeneID" id="100678592"/>
<dbReference type="GO" id="GO:0005737">
    <property type="term" value="C:cytoplasm"/>
    <property type="evidence" value="ECO:0007669"/>
    <property type="project" value="TreeGrafter"/>
</dbReference>
<organism evidence="4 5">
    <name type="scientific">Nasonia vitripennis</name>
    <name type="common">Parasitic wasp</name>
    <dbReference type="NCBI Taxonomy" id="7425"/>
    <lineage>
        <taxon>Eukaryota</taxon>
        <taxon>Metazoa</taxon>
        <taxon>Ecdysozoa</taxon>
        <taxon>Arthropoda</taxon>
        <taxon>Hexapoda</taxon>
        <taxon>Insecta</taxon>
        <taxon>Pterygota</taxon>
        <taxon>Neoptera</taxon>
        <taxon>Endopterygota</taxon>
        <taxon>Hymenoptera</taxon>
        <taxon>Apocrita</taxon>
        <taxon>Proctotrupomorpha</taxon>
        <taxon>Chalcidoidea</taxon>
        <taxon>Pteromalidae</taxon>
        <taxon>Pteromalinae</taxon>
        <taxon>Nasonia</taxon>
    </lineage>
</organism>
<feature type="repeat" description="ANK" evidence="3">
    <location>
        <begin position="95"/>
        <end position="127"/>
    </location>
</feature>
<dbReference type="PANTHER" id="PTHR24198:SF165">
    <property type="entry name" value="ANKYRIN REPEAT-CONTAINING PROTEIN-RELATED"/>
    <property type="match status" value="1"/>
</dbReference>
<dbReference type="OrthoDB" id="194358at2759"/>
<dbReference type="Pfam" id="PF12796">
    <property type="entry name" value="Ank_2"/>
    <property type="match status" value="2"/>
</dbReference>
<reference evidence="4" key="1">
    <citation type="submission" date="2021-01" db="UniProtKB">
        <authorList>
            <consortium name="EnsemblMetazoa"/>
        </authorList>
    </citation>
    <scope>IDENTIFICATION</scope>
</reference>
<keyword evidence="2 3" id="KW-0040">ANK repeat</keyword>